<keyword evidence="3 5" id="KW-1133">Transmembrane helix</keyword>
<dbReference type="OrthoDB" id="7203053at2"/>
<gene>
    <name evidence="6" type="ORF">FOE78_17550</name>
</gene>
<accession>A0A516Q247</accession>
<proteinExistence type="predicted"/>
<dbReference type="GO" id="GO:0016020">
    <property type="term" value="C:membrane"/>
    <property type="evidence" value="ECO:0007669"/>
    <property type="project" value="UniProtKB-SubCell"/>
</dbReference>
<dbReference type="Gene3D" id="1.20.120.1630">
    <property type="match status" value="1"/>
</dbReference>
<keyword evidence="4 5" id="KW-0472">Membrane</keyword>
<evidence type="ECO:0000256" key="1">
    <source>
        <dbReference type="ARBA" id="ARBA00004141"/>
    </source>
</evidence>
<evidence type="ECO:0000256" key="3">
    <source>
        <dbReference type="ARBA" id="ARBA00022989"/>
    </source>
</evidence>
<dbReference type="AlphaFoldDB" id="A0A516Q247"/>
<protein>
    <recommendedName>
        <fullName evidence="8">Alkylresorcinol O-methyltransferase</fullName>
    </recommendedName>
</protein>
<reference evidence="6 7" key="1">
    <citation type="submission" date="2019-07" db="EMBL/GenBank/DDBJ databases">
        <title>Microlunatus dokdonensis sp. nov. isolated from the rhizospheric soil of the wild plant Elymus tsukushiensis.</title>
        <authorList>
            <person name="Ghim S.-Y."/>
            <person name="Hwang Y.-J."/>
            <person name="Son J.-S."/>
            <person name="Shin J.-H."/>
        </authorList>
    </citation>
    <scope>NUCLEOTIDE SEQUENCE [LARGE SCALE GENOMIC DNA]</scope>
    <source>
        <strain evidence="6 7">KUDC0627</strain>
    </source>
</reference>
<sequence>MAAHNWWFTLLVLLVAAERLAELNVARRNRRRALAAGGIEYGAGHYPIIVLLQIGLLAGSILENWLRDPPLRPALSLTMLIVVLLAQGLRWWCISTLGPQWNTRVIVVPGLGRRRRGPYRLLPHPNYLAVVVEGFALPLVGSAWITAIAFSTGNAAILAWRIRVENQALRRL</sequence>
<dbReference type="Pfam" id="PF04140">
    <property type="entry name" value="ICMT"/>
    <property type="match status" value="1"/>
</dbReference>
<keyword evidence="2 5" id="KW-0812">Transmembrane</keyword>
<feature type="transmembrane region" description="Helical" evidence="5">
    <location>
        <begin position="74"/>
        <end position="92"/>
    </location>
</feature>
<dbReference type="RefSeq" id="WP_143987437.1">
    <property type="nucleotide sequence ID" value="NZ_CP041692.1"/>
</dbReference>
<keyword evidence="7" id="KW-1185">Reference proteome</keyword>
<evidence type="ECO:0008006" key="8">
    <source>
        <dbReference type="Google" id="ProtNLM"/>
    </source>
</evidence>
<comment type="subcellular location">
    <subcellularLocation>
        <location evidence="1">Membrane</location>
        <topology evidence="1">Multi-pass membrane protein</topology>
    </subcellularLocation>
</comment>
<dbReference type="EMBL" id="CP041692">
    <property type="protein sequence ID" value="QDP97478.1"/>
    <property type="molecule type" value="Genomic_DNA"/>
</dbReference>
<evidence type="ECO:0000256" key="2">
    <source>
        <dbReference type="ARBA" id="ARBA00022692"/>
    </source>
</evidence>
<feature type="transmembrane region" description="Helical" evidence="5">
    <location>
        <begin position="135"/>
        <end position="160"/>
    </location>
</feature>
<evidence type="ECO:0000256" key="5">
    <source>
        <dbReference type="SAM" id="Phobius"/>
    </source>
</evidence>
<evidence type="ECO:0000256" key="4">
    <source>
        <dbReference type="ARBA" id="ARBA00023136"/>
    </source>
</evidence>
<evidence type="ECO:0000313" key="7">
    <source>
        <dbReference type="Proteomes" id="UP000319263"/>
    </source>
</evidence>
<dbReference type="Proteomes" id="UP000319263">
    <property type="component" value="Chromosome"/>
</dbReference>
<dbReference type="GO" id="GO:0004671">
    <property type="term" value="F:protein C-terminal S-isoprenylcysteine carboxyl O-methyltransferase activity"/>
    <property type="evidence" value="ECO:0007669"/>
    <property type="project" value="InterPro"/>
</dbReference>
<dbReference type="InterPro" id="IPR007269">
    <property type="entry name" value="ICMT_MeTrfase"/>
</dbReference>
<organism evidence="6 7">
    <name type="scientific">Microlunatus elymi</name>
    <dbReference type="NCBI Taxonomy" id="2596828"/>
    <lineage>
        <taxon>Bacteria</taxon>
        <taxon>Bacillati</taxon>
        <taxon>Actinomycetota</taxon>
        <taxon>Actinomycetes</taxon>
        <taxon>Propionibacteriales</taxon>
        <taxon>Propionibacteriaceae</taxon>
        <taxon>Microlunatus</taxon>
    </lineage>
</organism>
<evidence type="ECO:0000313" key="6">
    <source>
        <dbReference type="EMBL" id="QDP97478.1"/>
    </source>
</evidence>
<dbReference type="KEGG" id="mik:FOE78_17550"/>
<name>A0A516Q247_9ACTN</name>
<feature type="transmembrane region" description="Helical" evidence="5">
    <location>
        <begin position="45"/>
        <end position="62"/>
    </location>
</feature>